<feature type="region of interest" description="Disordered" evidence="1">
    <location>
        <begin position="242"/>
        <end position="263"/>
    </location>
</feature>
<dbReference type="RefSeq" id="XP_062782550.1">
    <property type="nucleotide sequence ID" value="XM_062926499.1"/>
</dbReference>
<dbReference type="KEGG" id="cdet:87946843"/>
<dbReference type="AlphaFoldDB" id="A0AAX4IQ93"/>
<protein>
    <recommendedName>
        <fullName evidence="4">Fungal N-terminal domain-containing protein</fullName>
    </recommendedName>
</protein>
<reference evidence="3" key="1">
    <citation type="journal article" date="2023" name="bioRxiv">
        <title>Complete genome of the Medicago anthracnose fungus, Colletotrichum destructivum, reveals a mini-chromosome-like region within a core chromosome.</title>
        <authorList>
            <person name="Lapalu N."/>
            <person name="Simon A."/>
            <person name="Lu A."/>
            <person name="Plaumann P.-L."/>
            <person name="Amselem J."/>
            <person name="Pigne S."/>
            <person name="Auger A."/>
            <person name="Koch C."/>
            <person name="Dallery J.-F."/>
            <person name="O'Connell R.J."/>
        </authorList>
    </citation>
    <scope>NUCLEOTIDE SEQUENCE [LARGE SCALE GENOMIC DNA]</scope>
    <source>
        <strain evidence="3">CBS 520.97</strain>
    </source>
</reference>
<feature type="compositionally biased region" description="Low complexity" evidence="1">
    <location>
        <begin position="244"/>
        <end position="263"/>
    </location>
</feature>
<evidence type="ECO:0008006" key="4">
    <source>
        <dbReference type="Google" id="ProtNLM"/>
    </source>
</evidence>
<proteinExistence type="predicted"/>
<name>A0AAX4IQ93_9PEZI</name>
<organism evidence="2 3">
    <name type="scientific">Colletotrichum destructivum</name>
    <dbReference type="NCBI Taxonomy" id="34406"/>
    <lineage>
        <taxon>Eukaryota</taxon>
        <taxon>Fungi</taxon>
        <taxon>Dikarya</taxon>
        <taxon>Ascomycota</taxon>
        <taxon>Pezizomycotina</taxon>
        <taxon>Sordariomycetes</taxon>
        <taxon>Hypocreomycetidae</taxon>
        <taxon>Glomerellales</taxon>
        <taxon>Glomerellaceae</taxon>
        <taxon>Colletotrichum</taxon>
        <taxon>Colletotrichum destructivum species complex</taxon>
    </lineage>
</organism>
<accession>A0AAX4IQ93</accession>
<evidence type="ECO:0000313" key="2">
    <source>
        <dbReference type="EMBL" id="WQF85327.1"/>
    </source>
</evidence>
<evidence type="ECO:0000313" key="3">
    <source>
        <dbReference type="Proteomes" id="UP001322277"/>
    </source>
</evidence>
<gene>
    <name evidence="2" type="ORF">CDEST_10341</name>
</gene>
<keyword evidence="3" id="KW-1185">Reference proteome</keyword>
<evidence type="ECO:0000256" key="1">
    <source>
        <dbReference type="SAM" id="MobiDB-lite"/>
    </source>
</evidence>
<dbReference type="EMBL" id="CP137310">
    <property type="protein sequence ID" value="WQF85327.1"/>
    <property type="molecule type" value="Genomic_DNA"/>
</dbReference>
<sequence length="328" mass="35753">MAVEGNFANVLLQPSFGVLVVNSTEFISVKRHSTNMAETLGVTAGVVGLVATAIGFVQTIRKAQESVKGVPNTLQHVSSVLDAISYTLDLVGREPRLHTVGVEDQVRSTTRCLMELHEFFEKLQARFQKGKVKNYMHALTTGDADENELVKKITRLDGARAELLTRISVVHVGLTGNIHDGFKVALKILEETNTRVQEAIGLNLVLATRLQNRELLLAGPGIVALDPPDIVALKLGGIEETDAQTQESQQEAQNRQNNNPNLNWVDNVTLDDPRIFVGNLGVSEHSNPRVGDVRSNVTRSTFGKGLRLMNGHVGGEAAKSFAESFFKD</sequence>
<dbReference type="Proteomes" id="UP001322277">
    <property type="component" value="Chromosome 6"/>
</dbReference>
<dbReference type="GeneID" id="87946843"/>